<accession>A0A3Q0JAG7</accession>
<protein>
    <submittedName>
        <fullName evidence="4">Uncharacterized protein LOC103517708</fullName>
    </submittedName>
</protein>
<proteinExistence type="predicted"/>
<dbReference type="PaxDb" id="121845-A0A3Q0JAG7"/>
<dbReference type="RefSeq" id="XP_026685507.1">
    <property type="nucleotide sequence ID" value="XM_026829706.1"/>
</dbReference>
<gene>
    <name evidence="4" type="primary">LOC103517708</name>
</gene>
<organism evidence="3 4">
    <name type="scientific">Diaphorina citri</name>
    <name type="common">Asian citrus psyllid</name>
    <dbReference type="NCBI Taxonomy" id="121845"/>
    <lineage>
        <taxon>Eukaryota</taxon>
        <taxon>Metazoa</taxon>
        <taxon>Ecdysozoa</taxon>
        <taxon>Arthropoda</taxon>
        <taxon>Hexapoda</taxon>
        <taxon>Insecta</taxon>
        <taxon>Pterygota</taxon>
        <taxon>Neoptera</taxon>
        <taxon>Paraneoptera</taxon>
        <taxon>Hemiptera</taxon>
        <taxon>Sternorrhyncha</taxon>
        <taxon>Psylloidea</taxon>
        <taxon>Psyllidae</taxon>
        <taxon>Diaphorininae</taxon>
        <taxon>Diaphorina</taxon>
    </lineage>
</organism>
<name>A0A3Q0JAG7_DIACI</name>
<reference evidence="4" key="1">
    <citation type="submission" date="2025-08" db="UniProtKB">
        <authorList>
            <consortium name="RefSeq"/>
        </authorList>
    </citation>
    <scope>IDENTIFICATION</scope>
</reference>
<keyword evidence="2" id="KW-0732">Signal</keyword>
<keyword evidence="3" id="KW-1185">Reference proteome</keyword>
<evidence type="ECO:0000313" key="3">
    <source>
        <dbReference type="Proteomes" id="UP000079169"/>
    </source>
</evidence>
<feature type="signal peptide" evidence="2">
    <location>
        <begin position="1"/>
        <end position="34"/>
    </location>
</feature>
<dbReference type="GeneID" id="103517708"/>
<dbReference type="Proteomes" id="UP000079169">
    <property type="component" value="Unplaced"/>
</dbReference>
<feature type="region of interest" description="Disordered" evidence="1">
    <location>
        <begin position="117"/>
        <end position="144"/>
    </location>
</feature>
<dbReference type="KEGG" id="dci:103517708"/>
<dbReference type="AlphaFoldDB" id="A0A3Q0JAG7"/>
<feature type="chain" id="PRO_5018248700" evidence="2">
    <location>
        <begin position="35"/>
        <end position="172"/>
    </location>
</feature>
<sequence length="172" mass="19223">MGGCAIFTTSILNIVSSITVAALLACHTERDVEGEDRIIAKLAQIIRDMKLKYAPQARTPPPPAPHPAFVPDFTYHFPQIDVGSIDFSAIPFAVRPNEPQYYQTDFSSNIKKQIGSVDHTSQVQSHETHHPSLKPHPYRPQENIDTTRPQFLRPMVILVKNDDEVNSLIVGI</sequence>
<evidence type="ECO:0000256" key="2">
    <source>
        <dbReference type="SAM" id="SignalP"/>
    </source>
</evidence>
<evidence type="ECO:0000256" key="1">
    <source>
        <dbReference type="SAM" id="MobiDB-lite"/>
    </source>
</evidence>
<evidence type="ECO:0000313" key="4">
    <source>
        <dbReference type="RefSeq" id="XP_026685507.1"/>
    </source>
</evidence>